<name>A0A226DAG6_FOLCA</name>
<organism evidence="2 3">
    <name type="scientific">Folsomia candida</name>
    <name type="common">Springtail</name>
    <dbReference type="NCBI Taxonomy" id="158441"/>
    <lineage>
        <taxon>Eukaryota</taxon>
        <taxon>Metazoa</taxon>
        <taxon>Ecdysozoa</taxon>
        <taxon>Arthropoda</taxon>
        <taxon>Hexapoda</taxon>
        <taxon>Collembola</taxon>
        <taxon>Entomobryomorpha</taxon>
        <taxon>Isotomoidea</taxon>
        <taxon>Isotomidae</taxon>
        <taxon>Proisotominae</taxon>
        <taxon>Folsomia</taxon>
    </lineage>
</organism>
<dbReference type="EMBL" id="LNIX01000026">
    <property type="protein sequence ID" value="OXA42522.1"/>
    <property type="molecule type" value="Genomic_DNA"/>
</dbReference>
<evidence type="ECO:0000313" key="2">
    <source>
        <dbReference type="EMBL" id="OXA42522.1"/>
    </source>
</evidence>
<keyword evidence="3" id="KW-1185">Reference proteome</keyword>
<evidence type="ECO:0000313" key="3">
    <source>
        <dbReference type="Proteomes" id="UP000198287"/>
    </source>
</evidence>
<gene>
    <name evidence="2" type="ORF">Fcan01_22918</name>
</gene>
<dbReference type="AlphaFoldDB" id="A0A226DAG6"/>
<accession>A0A226DAG6</accession>
<proteinExistence type="predicted"/>
<keyword evidence="1" id="KW-0472">Membrane</keyword>
<evidence type="ECO:0000256" key="1">
    <source>
        <dbReference type="SAM" id="Phobius"/>
    </source>
</evidence>
<feature type="transmembrane region" description="Helical" evidence="1">
    <location>
        <begin position="119"/>
        <end position="144"/>
    </location>
</feature>
<protein>
    <submittedName>
        <fullName evidence="2">Uncharacterized protein</fullName>
    </submittedName>
</protein>
<reference evidence="2 3" key="1">
    <citation type="submission" date="2015-12" db="EMBL/GenBank/DDBJ databases">
        <title>The genome of Folsomia candida.</title>
        <authorList>
            <person name="Faddeeva A."/>
            <person name="Derks M.F."/>
            <person name="Anvar Y."/>
            <person name="Smit S."/>
            <person name="Van Straalen N."/>
            <person name="Roelofs D."/>
        </authorList>
    </citation>
    <scope>NUCLEOTIDE SEQUENCE [LARGE SCALE GENOMIC DNA]</scope>
    <source>
        <strain evidence="2 3">VU population</strain>
        <tissue evidence="2">Whole body</tissue>
    </source>
</reference>
<keyword evidence="1" id="KW-1133">Transmembrane helix</keyword>
<comment type="caution">
    <text evidence="2">The sequence shown here is derived from an EMBL/GenBank/DDBJ whole genome shotgun (WGS) entry which is preliminary data.</text>
</comment>
<sequence length="196" mass="22761">MLPEIHLITRYYWDNSPAYVTQRGSRNVALFSQKDTAFAYFLQIQNAVLRGRYECFLICDIALNYGRFSLVYSMLRVEIGQTINALDRGGFPNLWNRQLMHLARLQAMKFPKLREASPYISMNMLSSFCYTVGITMILLGVLYLAEIMSDEVIREIVWGCLKRFVTFTIIYVCIGFSKFGRCFASNLLRVRKLVVK</sequence>
<keyword evidence="1" id="KW-0812">Transmembrane</keyword>
<dbReference type="Proteomes" id="UP000198287">
    <property type="component" value="Unassembled WGS sequence"/>
</dbReference>
<feature type="transmembrane region" description="Helical" evidence="1">
    <location>
        <begin position="164"/>
        <end position="184"/>
    </location>
</feature>